<evidence type="ECO:0000313" key="1">
    <source>
        <dbReference type="EMBL" id="QBK86506.1"/>
    </source>
</evidence>
<sequence length="96" mass="10720">MSFSDNLAKILAEALVILKNGGCQLFGFTHAGEDLPIRSYCVRPLEILSPGGHYKAVSIKNIYDHQKGWGMLLDFAYRLSNLCEPESRGDNLTFDK</sequence>
<name>A0A481YVI0_9VIRU</name>
<reference evidence="1" key="1">
    <citation type="journal article" date="2019" name="MBio">
        <title>Virus Genomes from Deep Sea Sediments Expand the Ocean Megavirome and Support Independent Origins of Viral Gigantism.</title>
        <authorList>
            <person name="Backstrom D."/>
            <person name="Yutin N."/>
            <person name="Jorgensen S.L."/>
            <person name="Dharamshi J."/>
            <person name="Homa F."/>
            <person name="Zaremba-Niedwiedzka K."/>
            <person name="Spang A."/>
            <person name="Wolf Y.I."/>
            <person name="Koonin E.V."/>
            <person name="Ettema T.J."/>
        </authorList>
    </citation>
    <scope>NUCLEOTIDE SEQUENCE</scope>
</reference>
<protein>
    <submittedName>
        <fullName evidence="1">Uncharacterized protein</fullName>
    </submittedName>
</protein>
<dbReference type="EMBL" id="MK500334">
    <property type="protein sequence ID" value="QBK86506.1"/>
    <property type="molecule type" value="Genomic_DNA"/>
</dbReference>
<accession>A0A481YVI0</accession>
<organism evidence="1">
    <name type="scientific">Marseillevirus LCMAC102</name>
    <dbReference type="NCBI Taxonomy" id="2506603"/>
    <lineage>
        <taxon>Viruses</taxon>
        <taxon>Varidnaviria</taxon>
        <taxon>Bamfordvirae</taxon>
        <taxon>Nucleocytoviricota</taxon>
        <taxon>Megaviricetes</taxon>
        <taxon>Pimascovirales</taxon>
        <taxon>Pimascovirales incertae sedis</taxon>
        <taxon>Marseilleviridae</taxon>
    </lineage>
</organism>
<proteinExistence type="predicted"/>
<gene>
    <name evidence="1" type="ORF">LCMAC102_03010</name>
</gene>